<proteinExistence type="predicted"/>
<keyword evidence="2" id="KW-1185">Reference proteome</keyword>
<dbReference type="RefSeq" id="WP_013780730.1">
    <property type="nucleotide sequence ID" value="NC_015520.1"/>
</dbReference>
<dbReference type="Proteomes" id="UP000008457">
    <property type="component" value="Chromosome"/>
</dbReference>
<name>F4A367_MAHA5</name>
<sequence>MSFYSDKNVGIENMPCPVKDGNIGRIAEKVCVEVKKVYDAGLQQEQLDNVVITLTKVKPAVTFTPPLTFVSCRTTSVEGTIRNLTITPIENRPNFARVRTDVDIPIEVIFTDADGTQGSGLATITVHKDIILFMPPASVIPPQVESIVNAVCVSGCYMGDFRFSISVCVTVILKVVAEVELLIPAFGFCKIPPAEEYAENICEEIFKLPLYPPQLLDLED</sequence>
<dbReference type="eggNOG" id="COG3391">
    <property type="taxonomic scope" value="Bacteria"/>
</dbReference>
<accession>F4A367</accession>
<dbReference type="EMBL" id="CP002360">
    <property type="protein sequence ID" value="AEE96300.1"/>
    <property type="molecule type" value="Genomic_DNA"/>
</dbReference>
<dbReference type="AlphaFoldDB" id="F4A367"/>
<evidence type="ECO:0000313" key="2">
    <source>
        <dbReference type="Proteomes" id="UP000008457"/>
    </source>
</evidence>
<dbReference type="HOGENOM" id="CLU_1174988_0_0_9"/>
<dbReference type="OrthoDB" id="1951178at2"/>
<reference evidence="2" key="1">
    <citation type="submission" date="2010-11" db="EMBL/GenBank/DDBJ databases">
        <title>The complete genome of Mahella australiensis DSM 15567.</title>
        <authorList>
            <consortium name="US DOE Joint Genome Institute (JGI-PGF)"/>
            <person name="Lucas S."/>
            <person name="Copeland A."/>
            <person name="Lapidus A."/>
            <person name="Bruce D."/>
            <person name="Goodwin L."/>
            <person name="Pitluck S."/>
            <person name="Kyrpides N."/>
            <person name="Mavromatis K."/>
            <person name="Pagani I."/>
            <person name="Ivanova N."/>
            <person name="Teshima H."/>
            <person name="Brettin T."/>
            <person name="Detter J.C."/>
            <person name="Han C."/>
            <person name="Tapia R."/>
            <person name="Land M."/>
            <person name="Hauser L."/>
            <person name="Markowitz V."/>
            <person name="Cheng J.-F."/>
            <person name="Hugenholtz P."/>
            <person name="Woyke T."/>
            <person name="Wu D."/>
            <person name="Spring S."/>
            <person name="Pukall R."/>
            <person name="Steenblock K."/>
            <person name="Schneider S."/>
            <person name="Klenk H.-P."/>
            <person name="Eisen J.A."/>
        </authorList>
    </citation>
    <scope>NUCLEOTIDE SEQUENCE [LARGE SCALE GENOMIC DNA]</scope>
    <source>
        <strain evidence="2">DSM 15567 / CIP 107919 / 50-1 BON</strain>
    </source>
</reference>
<evidence type="ECO:0000313" key="1">
    <source>
        <dbReference type="EMBL" id="AEE96300.1"/>
    </source>
</evidence>
<dbReference type="KEGG" id="mas:Mahau_1102"/>
<protein>
    <submittedName>
        <fullName evidence="1">Uncharacterized protein</fullName>
    </submittedName>
</protein>
<organism evidence="1 2">
    <name type="scientific">Mahella australiensis (strain DSM 15567 / CIP 107919 / 50-1 BON)</name>
    <dbReference type="NCBI Taxonomy" id="697281"/>
    <lineage>
        <taxon>Bacteria</taxon>
        <taxon>Bacillati</taxon>
        <taxon>Bacillota</taxon>
        <taxon>Clostridia</taxon>
        <taxon>Thermoanaerobacterales</taxon>
        <taxon>Thermoanaerobacterales Family IV. Incertae Sedis</taxon>
        <taxon>Mahella</taxon>
    </lineage>
</organism>
<gene>
    <name evidence="1" type="ordered locus">Mahau_1102</name>
</gene>
<dbReference type="STRING" id="697281.Mahau_1102"/>
<reference evidence="1 2" key="2">
    <citation type="journal article" date="2011" name="Stand. Genomic Sci.">
        <title>Complete genome sequence of Mahella australiensis type strain (50-1 BON).</title>
        <authorList>
            <person name="Sikorski J."/>
            <person name="Teshima H."/>
            <person name="Nolan M."/>
            <person name="Lucas S."/>
            <person name="Hammon N."/>
            <person name="Deshpande S."/>
            <person name="Cheng J.F."/>
            <person name="Pitluck S."/>
            <person name="Liolios K."/>
            <person name="Pagani I."/>
            <person name="Ivanova N."/>
            <person name="Huntemann M."/>
            <person name="Mavromatis K."/>
            <person name="Ovchinikova G."/>
            <person name="Pati A."/>
            <person name="Tapia R."/>
            <person name="Han C."/>
            <person name="Goodwin L."/>
            <person name="Chen A."/>
            <person name="Palaniappan K."/>
            <person name="Land M."/>
            <person name="Hauser L."/>
            <person name="Ngatchou-Djao O.D."/>
            <person name="Rohde M."/>
            <person name="Pukall R."/>
            <person name="Spring S."/>
            <person name="Abt B."/>
            <person name="Goker M."/>
            <person name="Detter J.C."/>
            <person name="Woyke T."/>
            <person name="Bristow J."/>
            <person name="Markowitz V."/>
            <person name="Hugenholtz P."/>
            <person name="Eisen J.A."/>
            <person name="Kyrpides N.C."/>
            <person name="Klenk H.P."/>
            <person name="Lapidus A."/>
        </authorList>
    </citation>
    <scope>NUCLEOTIDE SEQUENCE [LARGE SCALE GENOMIC DNA]</scope>
    <source>
        <strain evidence="2">DSM 15567 / CIP 107919 / 50-1 BON</strain>
    </source>
</reference>